<evidence type="ECO:0000313" key="2">
    <source>
        <dbReference type="Proteomes" id="UP000000763"/>
    </source>
</evidence>
<dbReference type="Proteomes" id="UP000000763">
    <property type="component" value="Chromosome 10"/>
</dbReference>
<proteinExistence type="predicted"/>
<dbReference type="EMBL" id="AC051634">
    <property type="protein sequence ID" value="AAG13431.1"/>
    <property type="molecule type" value="Genomic_DNA"/>
</dbReference>
<dbReference type="AlphaFoldDB" id="Q9FWD3"/>
<reference evidence="2" key="1">
    <citation type="journal article" date="2005" name="Nature">
        <title>The map-based sequence of the rice genome.</title>
        <authorList>
            <consortium name="International rice genome sequencing project (IRGSP)"/>
            <person name="Matsumoto T."/>
            <person name="Wu J."/>
            <person name="Kanamori H."/>
            <person name="Katayose Y."/>
            <person name="Fujisawa M."/>
            <person name="Namiki N."/>
            <person name="Mizuno H."/>
            <person name="Yamamoto K."/>
            <person name="Antonio B.A."/>
            <person name="Baba T."/>
            <person name="Sakata K."/>
            <person name="Nagamura Y."/>
            <person name="Aoki H."/>
            <person name="Arikawa K."/>
            <person name="Arita K."/>
            <person name="Bito T."/>
            <person name="Chiden Y."/>
            <person name="Fujitsuka N."/>
            <person name="Fukunaka R."/>
            <person name="Hamada M."/>
            <person name="Harada C."/>
            <person name="Hayashi A."/>
            <person name="Hijishita S."/>
            <person name="Honda M."/>
            <person name="Hosokawa S."/>
            <person name="Ichikawa Y."/>
            <person name="Idonuma A."/>
            <person name="Iijima M."/>
            <person name="Ikeda M."/>
            <person name="Ikeno M."/>
            <person name="Ito K."/>
            <person name="Ito S."/>
            <person name="Ito T."/>
            <person name="Ito Y."/>
            <person name="Ito Y."/>
            <person name="Iwabuchi A."/>
            <person name="Kamiya K."/>
            <person name="Karasawa W."/>
            <person name="Kurita K."/>
            <person name="Katagiri S."/>
            <person name="Kikuta A."/>
            <person name="Kobayashi H."/>
            <person name="Kobayashi N."/>
            <person name="Machita K."/>
            <person name="Maehara T."/>
            <person name="Masukawa M."/>
            <person name="Mizubayashi T."/>
            <person name="Mukai Y."/>
            <person name="Nagasaki H."/>
            <person name="Nagata Y."/>
            <person name="Naito S."/>
            <person name="Nakashima M."/>
            <person name="Nakama Y."/>
            <person name="Nakamichi Y."/>
            <person name="Nakamura M."/>
            <person name="Meguro A."/>
            <person name="Negishi M."/>
            <person name="Ohta I."/>
            <person name="Ohta T."/>
            <person name="Okamoto M."/>
            <person name="Ono N."/>
            <person name="Saji S."/>
            <person name="Sakaguchi M."/>
            <person name="Sakai K."/>
            <person name="Shibata M."/>
            <person name="Shimokawa T."/>
            <person name="Song J."/>
            <person name="Takazaki Y."/>
            <person name="Terasawa K."/>
            <person name="Tsugane M."/>
            <person name="Tsuji K."/>
            <person name="Ueda S."/>
            <person name="Waki K."/>
            <person name="Yamagata H."/>
            <person name="Yamamoto M."/>
            <person name="Yamamoto S."/>
            <person name="Yamane H."/>
            <person name="Yoshiki S."/>
            <person name="Yoshihara R."/>
            <person name="Yukawa K."/>
            <person name="Zhong H."/>
            <person name="Yano M."/>
            <person name="Yuan Q."/>
            <person name="Ouyang S."/>
            <person name="Liu J."/>
            <person name="Jones K.M."/>
            <person name="Gansberger K."/>
            <person name="Moffat K."/>
            <person name="Hill J."/>
            <person name="Bera J."/>
            <person name="Fadrosh D."/>
            <person name="Jin S."/>
            <person name="Johri S."/>
            <person name="Kim M."/>
            <person name="Overton L."/>
            <person name="Reardon M."/>
            <person name="Tsitrin T."/>
            <person name="Vuong H."/>
            <person name="Weaver B."/>
            <person name="Ciecko A."/>
            <person name="Tallon L."/>
            <person name="Jackson J."/>
            <person name="Pai G."/>
            <person name="Aken S.V."/>
            <person name="Utterback T."/>
            <person name="Reidmuller S."/>
            <person name="Feldblyum T."/>
            <person name="Hsiao J."/>
            <person name="Zismann V."/>
            <person name="Iobst S."/>
            <person name="de Vazeille A.R."/>
            <person name="Buell C.R."/>
            <person name="Ying K."/>
            <person name="Li Y."/>
            <person name="Lu T."/>
            <person name="Huang Y."/>
            <person name="Zhao Q."/>
            <person name="Feng Q."/>
            <person name="Zhang L."/>
            <person name="Zhu J."/>
            <person name="Weng Q."/>
            <person name="Mu J."/>
            <person name="Lu Y."/>
            <person name="Fan D."/>
            <person name="Liu Y."/>
            <person name="Guan J."/>
            <person name="Zhang Y."/>
            <person name="Yu S."/>
            <person name="Liu X."/>
            <person name="Zhang Y."/>
            <person name="Hong G."/>
            <person name="Han B."/>
            <person name="Choisne N."/>
            <person name="Demange N."/>
            <person name="Orjeda G."/>
            <person name="Samain S."/>
            <person name="Cattolico L."/>
            <person name="Pelletier E."/>
            <person name="Couloux A."/>
            <person name="Segurens B."/>
            <person name="Wincker P."/>
            <person name="D'Hont A."/>
            <person name="Scarpelli C."/>
            <person name="Weissenbach J."/>
            <person name="Salanoubat M."/>
            <person name="Quetier F."/>
            <person name="Yu Y."/>
            <person name="Kim H.R."/>
            <person name="Rambo T."/>
            <person name="Currie J."/>
            <person name="Collura K."/>
            <person name="Luo M."/>
            <person name="Yang T."/>
            <person name="Ammiraju J.S.S."/>
            <person name="Engler F."/>
            <person name="Soderlund C."/>
            <person name="Wing R.A."/>
            <person name="Palmer L.E."/>
            <person name="de la Bastide M."/>
            <person name="Spiegel L."/>
            <person name="Nascimento L."/>
            <person name="Zutavern T."/>
            <person name="O'Shaughnessy A."/>
            <person name="Dike S."/>
            <person name="Dedhia N."/>
            <person name="Preston R."/>
            <person name="Balija V."/>
            <person name="McCombie W.R."/>
            <person name="Chow T."/>
            <person name="Chen H."/>
            <person name="Chung M."/>
            <person name="Chen C."/>
            <person name="Shaw J."/>
            <person name="Wu H."/>
            <person name="Hsiao K."/>
            <person name="Chao Y."/>
            <person name="Chu M."/>
            <person name="Cheng C."/>
            <person name="Hour A."/>
            <person name="Lee P."/>
            <person name="Lin S."/>
            <person name="Lin Y."/>
            <person name="Liou J."/>
            <person name="Liu S."/>
            <person name="Hsing Y."/>
            <person name="Raghuvanshi S."/>
            <person name="Mohanty A."/>
            <person name="Bharti A.K."/>
            <person name="Gaur A."/>
            <person name="Gupta V."/>
            <person name="Kumar D."/>
            <person name="Ravi V."/>
            <person name="Vij S."/>
            <person name="Kapur A."/>
            <person name="Khurana P."/>
            <person name="Khurana P."/>
            <person name="Khurana J.P."/>
            <person name="Tyagi A.K."/>
            <person name="Gaikwad K."/>
            <person name="Singh A."/>
            <person name="Dalal V."/>
            <person name="Srivastava S."/>
            <person name="Dixit A."/>
            <person name="Pal A.K."/>
            <person name="Ghazi I.A."/>
            <person name="Yadav M."/>
            <person name="Pandit A."/>
            <person name="Bhargava A."/>
            <person name="Sureshbabu K."/>
            <person name="Batra K."/>
            <person name="Sharma T.R."/>
            <person name="Mohapatra T."/>
            <person name="Singh N.K."/>
            <person name="Messing J."/>
            <person name="Nelson A.B."/>
            <person name="Fuks G."/>
            <person name="Kavchok S."/>
            <person name="Keizer G."/>
            <person name="Linton E."/>
            <person name="Llaca V."/>
            <person name="Song R."/>
            <person name="Tanyolac B."/>
            <person name="Young S."/>
            <person name="Ho-Il K."/>
            <person name="Hahn J.H."/>
            <person name="Sangsakoo G."/>
            <person name="Vanavichit A."/>
            <person name="de Mattos Luiz.A.T."/>
            <person name="Zimmer P.D."/>
            <person name="Malone G."/>
            <person name="Dellagostin O."/>
            <person name="de Oliveira A.C."/>
            <person name="Bevan M."/>
            <person name="Bancroft I."/>
            <person name="Minx P."/>
            <person name="Cordum H."/>
            <person name="Wilson R."/>
            <person name="Cheng Z."/>
            <person name="Jin W."/>
            <person name="Jiang J."/>
            <person name="Leong S.A."/>
            <person name="Iwama H."/>
            <person name="Gojobori T."/>
            <person name="Itoh T."/>
            <person name="Niimura Y."/>
            <person name="Fujii Y."/>
            <person name="Habara T."/>
            <person name="Sakai H."/>
            <person name="Sato Y."/>
            <person name="Wilson G."/>
            <person name="Kumar K."/>
            <person name="McCouch S."/>
            <person name="Juretic N."/>
            <person name="Hoen D."/>
            <person name="Wright S."/>
            <person name="Bruskiewich R."/>
            <person name="Bureau T."/>
            <person name="Miyao A."/>
            <person name="Hirochika H."/>
            <person name="Nishikawa T."/>
            <person name="Kadowaki K."/>
            <person name="Sugiura M."/>
            <person name="Burr B."/>
            <person name="Sasaki T."/>
        </authorList>
    </citation>
    <scope>NUCLEOTIDE SEQUENCE [LARGE SCALE GENOMIC DNA]</scope>
    <source>
        <strain evidence="2">cv. Nipponbare</strain>
    </source>
</reference>
<evidence type="ECO:0000313" key="1">
    <source>
        <dbReference type="EMBL" id="AAG13431.1"/>
    </source>
</evidence>
<protein>
    <submittedName>
        <fullName evidence="1">Uncharacterized protein</fullName>
    </submittedName>
</protein>
<sequence length="90" mass="10446">MLAPWYEGRRHFGWRPLRPSQHLHDSPIATVARARRQCGWRRHVGIKEADREKERHNAVFDLAGCGFEEEGYPVVDYESALQTAKSTTVR</sequence>
<gene>
    <name evidence="1" type="primary">OSJNBb0018B10.7</name>
</gene>
<accession>Q9FWD3</accession>
<reference evidence="2" key="2">
    <citation type="journal article" date="2008" name="Nucleic Acids Res.">
        <title>The rice annotation project database (RAP-DB): 2008 update.</title>
        <authorList>
            <consortium name="The rice annotation project (RAP)"/>
        </authorList>
    </citation>
    <scope>GENOME REANNOTATION</scope>
    <source>
        <strain evidence="2">cv. Nipponbare</strain>
    </source>
</reference>
<name>Q9FWD3_ORYSJ</name>
<organism evidence="1 2">
    <name type="scientific">Oryza sativa subsp. japonica</name>
    <name type="common">Rice</name>
    <dbReference type="NCBI Taxonomy" id="39947"/>
    <lineage>
        <taxon>Eukaryota</taxon>
        <taxon>Viridiplantae</taxon>
        <taxon>Streptophyta</taxon>
        <taxon>Embryophyta</taxon>
        <taxon>Tracheophyta</taxon>
        <taxon>Spermatophyta</taxon>
        <taxon>Magnoliopsida</taxon>
        <taxon>Liliopsida</taxon>
        <taxon>Poales</taxon>
        <taxon>Poaceae</taxon>
        <taxon>BOP clade</taxon>
        <taxon>Oryzoideae</taxon>
        <taxon>Oryzeae</taxon>
        <taxon>Oryzinae</taxon>
        <taxon>Oryza</taxon>
        <taxon>Oryza sativa</taxon>
    </lineage>
</organism>